<proteinExistence type="predicted"/>
<feature type="compositionally biased region" description="Low complexity" evidence="7">
    <location>
        <begin position="882"/>
        <end position="901"/>
    </location>
</feature>
<feature type="region of interest" description="Disordered" evidence="7">
    <location>
        <begin position="295"/>
        <end position="328"/>
    </location>
</feature>
<feature type="compositionally biased region" description="Pro residues" evidence="7">
    <location>
        <begin position="902"/>
        <end position="912"/>
    </location>
</feature>
<organism evidence="9">
    <name type="scientific">Timema monikensis</name>
    <dbReference type="NCBI Taxonomy" id="170555"/>
    <lineage>
        <taxon>Eukaryota</taxon>
        <taxon>Metazoa</taxon>
        <taxon>Ecdysozoa</taxon>
        <taxon>Arthropoda</taxon>
        <taxon>Hexapoda</taxon>
        <taxon>Insecta</taxon>
        <taxon>Pterygota</taxon>
        <taxon>Neoptera</taxon>
        <taxon>Polyneoptera</taxon>
        <taxon>Phasmatodea</taxon>
        <taxon>Timematodea</taxon>
        <taxon>Timematoidea</taxon>
        <taxon>Timematidae</taxon>
        <taxon>Timema</taxon>
    </lineage>
</organism>
<dbReference type="PANTHER" id="PTHR24050">
    <property type="entry name" value="PA14 DOMAIN-CONTAINING PROTEIN"/>
    <property type="match status" value="1"/>
</dbReference>
<keyword evidence="4" id="KW-1015">Disulfide bond</keyword>
<dbReference type="InterPro" id="IPR049883">
    <property type="entry name" value="NOTCH1_EGF-like"/>
</dbReference>
<evidence type="ECO:0000256" key="2">
    <source>
        <dbReference type="ARBA" id="ARBA00022729"/>
    </source>
</evidence>
<dbReference type="InterPro" id="IPR009030">
    <property type="entry name" value="Growth_fac_rcpt_cys_sf"/>
</dbReference>
<dbReference type="InterPro" id="IPR000152">
    <property type="entry name" value="EGF-type_Asp/Asn_hydroxyl_site"/>
</dbReference>
<feature type="compositionally biased region" description="Low complexity" evidence="7">
    <location>
        <begin position="862"/>
        <end position="874"/>
    </location>
</feature>
<evidence type="ECO:0000313" key="9">
    <source>
        <dbReference type="EMBL" id="CAD7433326.1"/>
    </source>
</evidence>
<reference evidence="9" key="1">
    <citation type="submission" date="2020-11" db="EMBL/GenBank/DDBJ databases">
        <authorList>
            <person name="Tran Van P."/>
        </authorList>
    </citation>
    <scope>NUCLEOTIDE SEQUENCE</scope>
</reference>
<dbReference type="CDD" id="cd00054">
    <property type="entry name" value="EGF_CA"/>
    <property type="match status" value="4"/>
</dbReference>
<evidence type="ECO:0000256" key="7">
    <source>
        <dbReference type="SAM" id="MobiDB-lite"/>
    </source>
</evidence>
<dbReference type="Pfam" id="PF07645">
    <property type="entry name" value="EGF_CA"/>
    <property type="match status" value="2"/>
</dbReference>
<dbReference type="Gene3D" id="2.10.70.10">
    <property type="entry name" value="Complement Module, domain 1"/>
    <property type="match status" value="1"/>
</dbReference>
<keyword evidence="2" id="KW-0732">Signal</keyword>
<evidence type="ECO:0000256" key="3">
    <source>
        <dbReference type="ARBA" id="ARBA00022737"/>
    </source>
</evidence>
<dbReference type="EMBL" id="OB796333">
    <property type="protein sequence ID" value="CAD7433326.1"/>
    <property type="molecule type" value="Genomic_DNA"/>
</dbReference>
<keyword evidence="1 6" id="KW-0245">EGF-like domain</keyword>
<dbReference type="PROSITE" id="PS50026">
    <property type="entry name" value="EGF_3"/>
    <property type="match status" value="1"/>
</dbReference>
<protein>
    <recommendedName>
        <fullName evidence="8">EGF-like domain-containing protein</fullName>
    </recommendedName>
</protein>
<dbReference type="FunFam" id="2.10.25.10:FF:000119">
    <property type="entry name" value="vitamin K-dependent protein S"/>
    <property type="match status" value="1"/>
</dbReference>
<feature type="region of interest" description="Disordered" evidence="7">
    <location>
        <begin position="139"/>
        <end position="251"/>
    </location>
</feature>
<dbReference type="InterPro" id="IPR052235">
    <property type="entry name" value="Nephronectin_domain"/>
</dbReference>
<dbReference type="AlphaFoldDB" id="A0A7R9EG39"/>
<dbReference type="PROSITE" id="PS00010">
    <property type="entry name" value="ASX_HYDROXYL"/>
    <property type="match status" value="1"/>
</dbReference>
<dbReference type="InterPro" id="IPR000436">
    <property type="entry name" value="Sushi_SCR_CCP_dom"/>
</dbReference>
<feature type="region of interest" description="Disordered" evidence="7">
    <location>
        <begin position="814"/>
        <end position="836"/>
    </location>
</feature>
<dbReference type="SUPFAM" id="SSF57196">
    <property type="entry name" value="EGF/Laminin"/>
    <property type="match status" value="4"/>
</dbReference>
<dbReference type="InterPro" id="IPR000742">
    <property type="entry name" value="EGF"/>
</dbReference>
<comment type="caution">
    <text evidence="6">Lacks conserved residue(s) required for the propagation of feature annotation.</text>
</comment>
<evidence type="ECO:0000256" key="4">
    <source>
        <dbReference type="ARBA" id="ARBA00023157"/>
    </source>
</evidence>
<dbReference type="GO" id="GO:0005576">
    <property type="term" value="C:extracellular region"/>
    <property type="evidence" value="ECO:0007669"/>
    <property type="project" value="UniProtKB-SubCell"/>
</dbReference>
<evidence type="ECO:0000256" key="5">
    <source>
        <dbReference type="ARBA" id="ARBA00023180"/>
    </source>
</evidence>
<dbReference type="SUPFAM" id="SSF57535">
    <property type="entry name" value="Complement control module/SCR domain"/>
    <property type="match status" value="1"/>
</dbReference>
<evidence type="ECO:0000259" key="8">
    <source>
        <dbReference type="PROSITE" id="PS50026"/>
    </source>
</evidence>
<keyword evidence="5" id="KW-0325">Glycoprotein</keyword>
<dbReference type="Gene3D" id="2.10.25.10">
    <property type="entry name" value="Laminin"/>
    <property type="match status" value="7"/>
</dbReference>
<name>A0A7R9EG39_9NEOP</name>
<feature type="region of interest" description="Disordered" evidence="7">
    <location>
        <begin position="862"/>
        <end position="921"/>
    </location>
</feature>
<dbReference type="GO" id="GO:0005509">
    <property type="term" value="F:calcium ion binding"/>
    <property type="evidence" value="ECO:0007669"/>
    <property type="project" value="InterPro"/>
</dbReference>
<dbReference type="SUPFAM" id="SSF57184">
    <property type="entry name" value="Growth factor receptor domain"/>
    <property type="match status" value="1"/>
</dbReference>
<dbReference type="FunFam" id="2.10.25.10:FF:000240">
    <property type="entry name" value="Vitamin K-dependent protein S"/>
    <property type="match status" value="1"/>
</dbReference>
<dbReference type="SMART" id="SM00179">
    <property type="entry name" value="EGF_CA"/>
    <property type="match status" value="6"/>
</dbReference>
<dbReference type="CDD" id="cd00033">
    <property type="entry name" value="CCP"/>
    <property type="match status" value="1"/>
</dbReference>
<dbReference type="PROSITE" id="PS01186">
    <property type="entry name" value="EGF_2"/>
    <property type="match status" value="2"/>
</dbReference>
<feature type="compositionally biased region" description="Basic and acidic residues" evidence="7">
    <location>
        <begin position="190"/>
        <end position="216"/>
    </location>
</feature>
<gene>
    <name evidence="9" type="ORF">TMSB3V08_LOCUS10003</name>
</gene>
<evidence type="ECO:0000256" key="6">
    <source>
        <dbReference type="PROSITE-ProRule" id="PRU00076"/>
    </source>
</evidence>
<keyword evidence="3" id="KW-0677">Repeat</keyword>
<feature type="domain" description="EGF-like" evidence="8">
    <location>
        <begin position="741"/>
        <end position="781"/>
    </location>
</feature>
<dbReference type="FunFam" id="2.10.25.10:FF:000005">
    <property type="entry name" value="Fibrillin 2"/>
    <property type="match status" value="1"/>
</dbReference>
<feature type="compositionally biased region" description="Basic residues" evidence="7">
    <location>
        <begin position="152"/>
        <end position="170"/>
    </location>
</feature>
<accession>A0A7R9EG39</accession>
<dbReference type="Pfam" id="PF14670">
    <property type="entry name" value="FXa_inhibition"/>
    <property type="match status" value="4"/>
</dbReference>
<feature type="compositionally biased region" description="Basic and acidic residues" evidence="7">
    <location>
        <begin position="242"/>
        <end position="251"/>
    </location>
</feature>
<dbReference type="PROSITE" id="PS01187">
    <property type="entry name" value="EGF_CA"/>
    <property type="match status" value="3"/>
</dbReference>
<dbReference type="InterPro" id="IPR001881">
    <property type="entry name" value="EGF-like_Ca-bd_dom"/>
</dbReference>
<dbReference type="InterPro" id="IPR035976">
    <property type="entry name" value="Sushi/SCR/CCP_sf"/>
</dbReference>
<feature type="compositionally biased region" description="Basic residues" evidence="7">
    <location>
        <begin position="217"/>
        <end position="226"/>
    </location>
</feature>
<dbReference type="SMART" id="SM00032">
    <property type="entry name" value="CCP"/>
    <property type="match status" value="2"/>
</dbReference>
<dbReference type="SMART" id="SM00181">
    <property type="entry name" value="EGF"/>
    <property type="match status" value="6"/>
</dbReference>
<dbReference type="PANTHER" id="PTHR24050:SF28">
    <property type="entry name" value="UROMODULIN-LIKE"/>
    <property type="match status" value="1"/>
</dbReference>
<dbReference type="InterPro" id="IPR018097">
    <property type="entry name" value="EGF_Ca-bd_CS"/>
</dbReference>
<evidence type="ECO:0000256" key="1">
    <source>
        <dbReference type="ARBA" id="ARBA00022536"/>
    </source>
</evidence>
<sequence>MRSPKQLANALVVLSQTAEDGEIEVRISVGATVRYCPLAVVCVSEQRFSVVRALSAQGYQQDYHLLAEDQGPRTTTLSRSSRPLFSWDLSTGETADWSKQFHPEVSRQPFDPIVHRQTEELSSLSGKDNLLIPIVHRQTEELSSLSGAKPVSGRKGKRHRSKNKNRHAHINSRNFGQISEKPSKIIRTGFEPHKERNESITNDKLRETTHQADKTNSKKNQRKLNRIIKDKRKEERRRKKKIRDEKLKRRREMNKIKEDARVSNTLNGVQETNYDPRQNKNSLETAVSSDNLVENGLFRPNTHRGLNKEKNKMRKPPITSTESSDSKVIRTRQTTPLNTNFIYSANISDSPIHRQNEATTASHVYEERDRLTTRVSSYLADLTTESHLFEQNPIGTSGSFIVSGPTSTSNTHRGDLEERVILEYEGIKSITEPNVPNLNYGHKNEKSQESTTERLKTLSQEITTETLSSPVDRATEMIDNALITSLKSHELRTTSRETLGKEINENSISGFDQVVQENKNSSMKMSRKGDLSCLIGSFVSAPRVENAQVKYVRVPQASGSTVRSFLGAEYECEPGYRLQPVTAYKVVCRRRSWEGIPPRCVPTIEGGQEATRNISNNFACERLRWRCDQICQEVEDKPVCSCYRGFRLQGSNCVDVDECVINNGGCEDLCINSPGSYHCQCPKGLRLSVNGKTCLDINECLLRNGHGPCQDTCTNLHGGYTCSCDGIPGTQLAADNHTCEDVDECSGGTAGCSHTCLNTLGRVFCLCPPGWELGADWKTCQDIDECQDEELQTERCGTGCVNTIGSYHCTSLGDEQSDDGITEQESVRKEVKSKSQSTAYVSQTTPLASTTPLLITTPLTTTPLITTPTTTTPPTTTPPTTRPTTTTPLASTTPLITTSPTTTPPTTTPPTPLSTTTEREHVPCSPGFTASPAGTCEDVDECSSYNGGCSHSCHNTLGGSYCLCPPHLMLATDWRTCHEMSTEPPTTLVPVTCPPGFDIPDTGERCADVNECAQNNGGCAQYCSNSRGSFRCSCRLGYALDVDGRSCIEAAVAAVCPPLDTPPHGYLLCHRQLIRAARRGRRRVVNHAGTVCELKCPHGSRLRGVYRKTCHKGGYWVGPDVGYCLREYNTRGKGQRRILSSPHWSLNNFIPLLRPLRYLRGWIPYYNLPKNYRNYIHVSYGKKCTCYQRLRLIVCLLACMSVYLLA</sequence>